<keyword evidence="3 5" id="KW-0687">Ribonucleoprotein</keyword>
<accession>A0A1F5TSQ2</accession>
<gene>
    <name evidence="5" type="primary">rplE</name>
    <name evidence="9" type="ORF">A2531_05595</name>
</gene>
<name>A0A1F5TSQ2_9BACT</name>
<comment type="similarity">
    <text evidence="1 5 6">Belongs to the universal ribosomal protein uL5 family.</text>
</comment>
<dbReference type="InterPro" id="IPR020929">
    <property type="entry name" value="Ribosomal_uL5_CS"/>
</dbReference>
<dbReference type="GO" id="GO:0019843">
    <property type="term" value="F:rRNA binding"/>
    <property type="evidence" value="ECO:0007669"/>
    <property type="project" value="UniProtKB-UniRule"/>
</dbReference>
<dbReference type="GO" id="GO:0003735">
    <property type="term" value="F:structural constituent of ribosome"/>
    <property type="evidence" value="ECO:0007669"/>
    <property type="project" value="InterPro"/>
</dbReference>
<proteinExistence type="inferred from homology"/>
<keyword evidence="5" id="KW-0820">tRNA-binding</keyword>
<dbReference type="PROSITE" id="PS00358">
    <property type="entry name" value="RIBOSOMAL_L5"/>
    <property type="match status" value="1"/>
</dbReference>
<dbReference type="HAMAP" id="MF_01333_B">
    <property type="entry name" value="Ribosomal_uL5_B"/>
    <property type="match status" value="1"/>
</dbReference>
<comment type="subunit">
    <text evidence="5">Part of the 50S ribosomal subunit; part of the 5S rRNA/L5/L18/L25 subcomplex. Contacts the 5S rRNA and the P site tRNA. Forms a bridge to the 30S subunit in the 70S ribosome.</text>
</comment>
<evidence type="ECO:0000256" key="3">
    <source>
        <dbReference type="ARBA" id="ARBA00023274"/>
    </source>
</evidence>
<dbReference type="PANTHER" id="PTHR11994">
    <property type="entry name" value="60S RIBOSOMAL PROTEIN L11-RELATED"/>
    <property type="match status" value="1"/>
</dbReference>
<evidence type="ECO:0000259" key="7">
    <source>
        <dbReference type="Pfam" id="PF00281"/>
    </source>
</evidence>
<dbReference type="Proteomes" id="UP000177579">
    <property type="component" value="Unassembled WGS sequence"/>
</dbReference>
<dbReference type="Gene3D" id="3.30.1440.10">
    <property type="match status" value="1"/>
</dbReference>
<evidence type="ECO:0000256" key="1">
    <source>
        <dbReference type="ARBA" id="ARBA00008553"/>
    </source>
</evidence>
<dbReference type="InterPro" id="IPR031310">
    <property type="entry name" value="Ribosomal_uL5_N"/>
</dbReference>
<dbReference type="GO" id="GO:0005840">
    <property type="term" value="C:ribosome"/>
    <property type="evidence" value="ECO:0007669"/>
    <property type="project" value="UniProtKB-KW"/>
</dbReference>
<dbReference type="InterPro" id="IPR022803">
    <property type="entry name" value="Ribosomal_uL5_dom_sf"/>
</dbReference>
<comment type="function">
    <text evidence="5">This is 1 of the proteins that bind and probably mediate the attachment of the 5S RNA into the large ribosomal subunit, where it forms part of the central protuberance. In the 70S ribosome it contacts protein S13 of the 30S subunit (bridge B1b), connecting the 2 subunits; this bridge is implicated in subunit movement. Contacts the P site tRNA; the 5S rRNA and some of its associated proteins might help stabilize positioning of ribosome-bound tRNAs.</text>
</comment>
<dbReference type="GO" id="GO:0006412">
    <property type="term" value="P:translation"/>
    <property type="evidence" value="ECO:0007669"/>
    <property type="project" value="UniProtKB-UniRule"/>
</dbReference>
<dbReference type="EMBL" id="MFGO01000004">
    <property type="protein sequence ID" value="OGF41869.1"/>
    <property type="molecule type" value="Genomic_DNA"/>
</dbReference>
<evidence type="ECO:0000256" key="5">
    <source>
        <dbReference type="HAMAP-Rule" id="MF_01333"/>
    </source>
</evidence>
<comment type="caution">
    <text evidence="9">The sequence shown here is derived from an EMBL/GenBank/DDBJ whole genome shotgun (WGS) entry which is preliminary data.</text>
</comment>
<dbReference type="Pfam" id="PF00281">
    <property type="entry name" value="Ribosomal_L5"/>
    <property type="match status" value="1"/>
</dbReference>
<dbReference type="AlphaFoldDB" id="A0A1F5TSQ2"/>
<dbReference type="InterPro" id="IPR002132">
    <property type="entry name" value="Ribosomal_uL5"/>
</dbReference>
<evidence type="ECO:0000313" key="10">
    <source>
        <dbReference type="Proteomes" id="UP000177579"/>
    </source>
</evidence>
<dbReference type="SUPFAM" id="SSF55282">
    <property type="entry name" value="RL5-like"/>
    <property type="match status" value="1"/>
</dbReference>
<dbReference type="Pfam" id="PF00673">
    <property type="entry name" value="Ribosomal_L5_C"/>
    <property type="match status" value="1"/>
</dbReference>
<feature type="domain" description="Large ribosomal subunit protein uL5 N-terminal" evidence="7">
    <location>
        <begin position="23"/>
        <end position="79"/>
    </location>
</feature>
<dbReference type="NCBIfam" id="NF000585">
    <property type="entry name" value="PRK00010.1"/>
    <property type="match status" value="1"/>
</dbReference>
<dbReference type="InterPro" id="IPR031309">
    <property type="entry name" value="Ribosomal_uL5_C"/>
</dbReference>
<sequence>MKLKDKYKKELLPRLIEELKLKNKLEAPKMVKVVLNVGFGRCNKDKVFIANVVSGLEKITGQKPILTKAKKSISSFKIREGMIIGACVTLRKDMMYDFVEKLIKVTFPRVRDFRGISDKSVDRGGNITIGFKEHIAFPEISSDEIENLFGLEISIHTTAKTRKEGLALFEMLEFPFKKDK</sequence>
<protein>
    <recommendedName>
        <fullName evidence="4 5">Large ribosomal subunit protein uL5</fullName>
    </recommendedName>
</protein>
<dbReference type="FunFam" id="3.30.1440.10:FF:000001">
    <property type="entry name" value="50S ribosomal protein L5"/>
    <property type="match status" value="1"/>
</dbReference>
<dbReference type="InterPro" id="IPR020930">
    <property type="entry name" value="Ribosomal_uL5_bac-type"/>
</dbReference>
<dbReference type="PIRSF" id="PIRSF002161">
    <property type="entry name" value="Ribosomal_L5"/>
    <property type="match status" value="1"/>
</dbReference>
<dbReference type="GO" id="GO:0000049">
    <property type="term" value="F:tRNA binding"/>
    <property type="evidence" value="ECO:0007669"/>
    <property type="project" value="UniProtKB-UniRule"/>
</dbReference>
<keyword evidence="2 5" id="KW-0689">Ribosomal protein</keyword>
<evidence type="ECO:0000256" key="4">
    <source>
        <dbReference type="ARBA" id="ARBA00035245"/>
    </source>
</evidence>
<evidence type="ECO:0000313" key="9">
    <source>
        <dbReference type="EMBL" id="OGF41869.1"/>
    </source>
</evidence>
<evidence type="ECO:0000259" key="8">
    <source>
        <dbReference type="Pfam" id="PF00673"/>
    </source>
</evidence>
<evidence type="ECO:0000256" key="2">
    <source>
        <dbReference type="ARBA" id="ARBA00022980"/>
    </source>
</evidence>
<keyword evidence="5" id="KW-0699">rRNA-binding</keyword>
<keyword evidence="5" id="KW-0694">RNA-binding</keyword>
<feature type="domain" description="Large ribosomal subunit protein uL5 C-terminal" evidence="8">
    <location>
        <begin position="84"/>
        <end position="176"/>
    </location>
</feature>
<dbReference type="GO" id="GO:1990904">
    <property type="term" value="C:ribonucleoprotein complex"/>
    <property type="evidence" value="ECO:0007669"/>
    <property type="project" value="UniProtKB-KW"/>
</dbReference>
<reference evidence="9 10" key="1">
    <citation type="journal article" date="2016" name="Nat. Commun.">
        <title>Thousands of microbial genomes shed light on interconnected biogeochemical processes in an aquifer system.</title>
        <authorList>
            <person name="Anantharaman K."/>
            <person name="Brown C.T."/>
            <person name="Hug L.A."/>
            <person name="Sharon I."/>
            <person name="Castelle C.J."/>
            <person name="Probst A.J."/>
            <person name="Thomas B.C."/>
            <person name="Singh A."/>
            <person name="Wilkins M.J."/>
            <person name="Karaoz U."/>
            <person name="Brodie E.L."/>
            <person name="Williams K.H."/>
            <person name="Hubbard S.S."/>
            <person name="Banfield J.F."/>
        </authorList>
    </citation>
    <scope>NUCLEOTIDE SEQUENCE [LARGE SCALE GENOMIC DNA]</scope>
</reference>
<organism evidence="9 10">
    <name type="scientific">Candidatus Falkowbacteria bacterium RIFOXYD2_FULL_34_120</name>
    <dbReference type="NCBI Taxonomy" id="1798007"/>
    <lineage>
        <taxon>Bacteria</taxon>
        <taxon>Candidatus Falkowiibacteriota</taxon>
    </lineage>
</organism>
<evidence type="ECO:0000256" key="6">
    <source>
        <dbReference type="RuleBase" id="RU003930"/>
    </source>
</evidence>